<organism evidence="9 10">
    <name type="scientific">Prevotella denticola</name>
    <dbReference type="NCBI Taxonomy" id="28129"/>
    <lineage>
        <taxon>Bacteria</taxon>
        <taxon>Pseudomonadati</taxon>
        <taxon>Bacteroidota</taxon>
        <taxon>Bacteroidia</taxon>
        <taxon>Bacteroidales</taxon>
        <taxon>Prevotellaceae</taxon>
        <taxon>Prevotella</taxon>
    </lineage>
</organism>
<dbReference type="Proteomes" id="UP000255469">
    <property type="component" value="Unassembled WGS sequence"/>
</dbReference>
<dbReference type="Gene3D" id="3.40.50.720">
    <property type="entry name" value="NAD(P)-binding Rossmann-like Domain"/>
    <property type="match status" value="1"/>
</dbReference>
<feature type="domain" description="Gfo/Idh/MocA-like oxidoreductase N-terminal" evidence="7">
    <location>
        <begin position="62"/>
        <end position="186"/>
    </location>
</feature>
<keyword evidence="6" id="KW-0732">Signal</keyword>
<keyword evidence="5 9" id="KW-0326">Glycosidase</keyword>
<dbReference type="PANTHER" id="PTHR43818">
    <property type="entry name" value="BCDNA.GH03377"/>
    <property type="match status" value="1"/>
</dbReference>
<dbReference type="EC" id="3.2.1.-" evidence="9"/>
<dbReference type="RefSeq" id="WP_025068198.1">
    <property type="nucleotide sequence ID" value="NZ_UGTM01000002.1"/>
</dbReference>
<comment type="similarity">
    <text evidence="2">Belongs to the Gfo/Idh/MocA family. Glycosyl hydrolase 109 subfamily.</text>
</comment>
<gene>
    <name evidence="9" type="ORF">NCTC13067_01905</name>
</gene>
<feature type="domain" description="Glycosyl hydrolase 109 C-terminal" evidence="8">
    <location>
        <begin position="199"/>
        <end position="350"/>
    </location>
</feature>
<dbReference type="EMBL" id="UGTM01000002">
    <property type="protein sequence ID" value="SUB94046.1"/>
    <property type="molecule type" value="Genomic_DNA"/>
</dbReference>
<dbReference type="GO" id="GO:0016798">
    <property type="term" value="F:hydrolase activity, acting on glycosyl bonds"/>
    <property type="evidence" value="ECO:0007669"/>
    <property type="project" value="UniProtKB-KW"/>
</dbReference>
<dbReference type="AlphaFoldDB" id="A0A379ECC8"/>
<evidence type="ECO:0000256" key="1">
    <source>
        <dbReference type="ARBA" id="ARBA00001911"/>
    </source>
</evidence>
<name>A0A379ECC8_9BACT</name>
<dbReference type="InterPro" id="IPR050463">
    <property type="entry name" value="Gfo/Idh/MocA_oxidrdct_glycsds"/>
</dbReference>
<evidence type="ECO:0000256" key="3">
    <source>
        <dbReference type="ARBA" id="ARBA00022801"/>
    </source>
</evidence>
<dbReference type="GO" id="GO:0000166">
    <property type="term" value="F:nucleotide binding"/>
    <property type="evidence" value="ECO:0007669"/>
    <property type="project" value="InterPro"/>
</dbReference>
<dbReference type="InterPro" id="IPR036291">
    <property type="entry name" value="NAD(P)-bd_dom_sf"/>
</dbReference>
<dbReference type="PANTHER" id="PTHR43818:SF1">
    <property type="entry name" value="GLYCOSYL HYDROLASE FAMILY 109 PROTEIN"/>
    <property type="match status" value="1"/>
</dbReference>
<evidence type="ECO:0000256" key="6">
    <source>
        <dbReference type="SAM" id="SignalP"/>
    </source>
</evidence>
<keyword evidence="3 9" id="KW-0378">Hydrolase</keyword>
<dbReference type="SUPFAM" id="SSF51735">
    <property type="entry name" value="NAD(P)-binding Rossmann-fold domains"/>
    <property type="match status" value="1"/>
</dbReference>
<dbReference type="InterPro" id="IPR000683">
    <property type="entry name" value="Gfo/Idh/MocA-like_OxRdtase_N"/>
</dbReference>
<evidence type="ECO:0000256" key="2">
    <source>
        <dbReference type="ARBA" id="ARBA00009329"/>
    </source>
</evidence>
<keyword evidence="4" id="KW-0520">NAD</keyword>
<accession>A0A379ECC8</accession>
<evidence type="ECO:0000259" key="7">
    <source>
        <dbReference type="Pfam" id="PF01408"/>
    </source>
</evidence>
<evidence type="ECO:0000313" key="10">
    <source>
        <dbReference type="Proteomes" id="UP000255469"/>
    </source>
</evidence>
<evidence type="ECO:0000259" key="8">
    <source>
        <dbReference type="Pfam" id="PF21252"/>
    </source>
</evidence>
<sequence length="515" mass="57815">MRIRKSWAALCLLGSLLLPSTASAQFNWPYKITGGKAVTEVPARPEGQESALNLAAPKMKVVRVAFVGLGMRGPSAVERWMHIPGIQVMALCDHERGRAEKCQDILRKASMPAADIYSGEDGYKELCRRKDIDLVYIAPDWKHHFLVAREAMTHGKHVAIEVPAAMNLSEIWQLIDLSEKTRLHCMMLENCCYDFFELNSLNMAQKGVFGEVLYVQGAYRHDLTPFWDAYWKKDAQDRLGWRLDYNRKFRGDIYATHGLGPVAQVLDIHRGDRMKTLVAMDTKSVNGKMHVEQMTGEKCDGFRNGDQTTTLISTENGKVIEIHHNVMTPQPYNRMYQLTGTRGFANKYPVEGYALSADELKKSGVTPSADDLSGHSYLSKADAQELVRKYESPLVAKYEKEAKKVGGHGGMDFIMDSRLVYCLQNGLPLDIDVYDLAEWCCLAELGSISMDNGNIPVEVPDFTRGQWNSIKGYRHAYASPADEAQAAADAIAFTARLKEKGKKYWEKADRASGKR</sequence>
<feature type="chain" id="PRO_5017003517" evidence="6">
    <location>
        <begin position="25"/>
        <end position="515"/>
    </location>
</feature>
<dbReference type="Gene3D" id="3.30.360.10">
    <property type="entry name" value="Dihydrodipicolinate Reductase, domain 2"/>
    <property type="match status" value="1"/>
</dbReference>
<feature type="signal peptide" evidence="6">
    <location>
        <begin position="1"/>
        <end position="24"/>
    </location>
</feature>
<protein>
    <submittedName>
        <fullName evidence="9">Glycosyl hydrolase family 109 protein 1</fullName>
        <ecNumber evidence="9">3.2.1.-</ecNumber>
    </submittedName>
</protein>
<dbReference type="SUPFAM" id="SSF55347">
    <property type="entry name" value="Glyceraldehyde-3-phosphate dehydrogenase-like, C-terminal domain"/>
    <property type="match status" value="1"/>
</dbReference>
<comment type="cofactor">
    <cofactor evidence="1">
        <name>NAD(+)</name>
        <dbReference type="ChEBI" id="CHEBI:57540"/>
    </cofactor>
</comment>
<reference evidence="9 10" key="1">
    <citation type="submission" date="2018-06" db="EMBL/GenBank/DDBJ databases">
        <authorList>
            <consortium name="Pathogen Informatics"/>
            <person name="Doyle S."/>
        </authorList>
    </citation>
    <scope>NUCLEOTIDE SEQUENCE [LARGE SCALE GENOMIC DNA]</scope>
    <source>
        <strain evidence="9 10">NCTC13067</strain>
    </source>
</reference>
<dbReference type="Pfam" id="PF21252">
    <property type="entry name" value="Glyco_hydro_109_C"/>
    <property type="match status" value="1"/>
</dbReference>
<dbReference type="Pfam" id="PF01408">
    <property type="entry name" value="GFO_IDH_MocA"/>
    <property type="match status" value="1"/>
</dbReference>
<dbReference type="InterPro" id="IPR049303">
    <property type="entry name" value="Glyco_hydro_109_C"/>
</dbReference>
<evidence type="ECO:0000313" key="9">
    <source>
        <dbReference type="EMBL" id="SUB94046.1"/>
    </source>
</evidence>
<evidence type="ECO:0000256" key="5">
    <source>
        <dbReference type="ARBA" id="ARBA00023295"/>
    </source>
</evidence>
<evidence type="ECO:0000256" key="4">
    <source>
        <dbReference type="ARBA" id="ARBA00023027"/>
    </source>
</evidence>
<proteinExistence type="inferred from homology"/>